<dbReference type="Proteomes" id="UP000603940">
    <property type="component" value="Unassembled WGS sequence"/>
</dbReference>
<evidence type="ECO:0000313" key="2">
    <source>
        <dbReference type="EMBL" id="MBC9177811.1"/>
    </source>
</evidence>
<feature type="compositionally biased region" description="Basic and acidic residues" evidence="1">
    <location>
        <begin position="46"/>
        <end position="57"/>
    </location>
</feature>
<proteinExistence type="predicted"/>
<comment type="caution">
    <text evidence="2">The sequence shown here is derived from an EMBL/GenBank/DDBJ whole genome shotgun (WGS) entry which is preliminary data.</text>
</comment>
<dbReference type="EMBL" id="JACTUZ010000051">
    <property type="protein sequence ID" value="MBC9177811.1"/>
    <property type="molecule type" value="Genomic_DNA"/>
</dbReference>
<name>A0ABR7R7V5_9PROT</name>
<feature type="region of interest" description="Disordered" evidence="1">
    <location>
        <begin position="10"/>
        <end position="57"/>
    </location>
</feature>
<dbReference type="RefSeq" id="WP_187778930.1">
    <property type="nucleotide sequence ID" value="NZ_JACTUZ010000051.1"/>
</dbReference>
<accession>A0ABR7R7V5</accession>
<evidence type="ECO:0000313" key="3">
    <source>
        <dbReference type="Proteomes" id="UP000603940"/>
    </source>
</evidence>
<reference evidence="2 3" key="1">
    <citation type="journal article" date="2009" name="Int. J. Syst. Evol. Microbiol.">
        <title>Transfer of Teichococcus ludipueritiae and Muricoccus roseus to the genus Roseomonas, as Roseomonas ludipueritiae comb. nov. and Roseomonas rosea comb. nov., respectively, and emended description of the genus Roseomonas.</title>
        <authorList>
            <person name="Sanchez-Porro C."/>
            <person name="Gallego V."/>
            <person name="Busse H.J."/>
            <person name="Kampfer P."/>
            <person name="Ventosa A."/>
        </authorList>
    </citation>
    <scope>NUCLEOTIDE SEQUENCE [LARGE SCALE GENOMIC DNA]</scope>
    <source>
        <strain evidence="2 3">DSM 14915</strain>
    </source>
</reference>
<organism evidence="2 3">
    <name type="scientific">Pseudoroseomonas ludipueritiae</name>
    <dbReference type="NCBI Taxonomy" id="198093"/>
    <lineage>
        <taxon>Bacteria</taxon>
        <taxon>Pseudomonadati</taxon>
        <taxon>Pseudomonadota</taxon>
        <taxon>Alphaproteobacteria</taxon>
        <taxon>Acetobacterales</taxon>
        <taxon>Acetobacteraceae</taxon>
        <taxon>Pseudoroseomonas</taxon>
    </lineage>
</organism>
<gene>
    <name evidence="2" type="ORF">IBL25_12755</name>
</gene>
<keyword evidence="3" id="KW-1185">Reference proteome</keyword>
<evidence type="ECO:0000256" key="1">
    <source>
        <dbReference type="SAM" id="MobiDB-lite"/>
    </source>
</evidence>
<protein>
    <submittedName>
        <fullName evidence="2">Uncharacterized protein</fullName>
    </submittedName>
</protein>
<sequence>MTAVAVAKIENTGAAAAGAPSSTTLTLPAGRQPRKQKRGQVLRLDNQPKAHVTSDAEAAEAKRAAAQRREWESRERARVYLRQWHSGDAGADGAAMLARPHKDIPLAFLSPEAVEASLTRQFCDNHLIDRMWDSGQLNDWQYAAANRLLLLCGDAGLLPSSSSPYGRVGPGQDMSDAMAAARARWNQLMGMIGRPGDELLTSLCHEQLTIRGQAARVEALKNGLRFLAKTWGIEIA</sequence>